<accession>A0AAF0V4P7</accession>
<reference evidence="1" key="1">
    <citation type="submission" date="2023-08" db="EMBL/GenBank/DDBJ databases">
        <title>A de novo genome assembly of Solanum verrucosum Schlechtendal, a Mexican diploid species geographically isolated from the other diploid A-genome species in potato relatives.</title>
        <authorList>
            <person name="Hosaka K."/>
        </authorList>
    </citation>
    <scope>NUCLEOTIDE SEQUENCE</scope>
    <source>
        <tissue evidence="1">Young leaves</tissue>
    </source>
</reference>
<dbReference type="EMBL" id="CP133623">
    <property type="protein sequence ID" value="WMV57957.1"/>
    <property type="molecule type" value="Genomic_DNA"/>
</dbReference>
<evidence type="ECO:0000313" key="1">
    <source>
        <dbReference type="EMBL" id="WMV57957.1"/>
    </source>
</evidence>
<sequence length="83" mass="9580">METNSLGQLQNRLQTLAITSHPLARANQPSGRVMHFTHHHSLKEYGSSNSEMQLVQLFFQEGIENRSKRDLDAENLNLHHEKM</sequence>
<gene>
    <name evidence="1" type="ORF">MTR67_051342</name>
</gene>
<evidence type="ECO:0000313" key="2">
    <source>
        <dbReference type="Proteomes" id="UP001234989"/>
    </source>
</evidence>
<name>A0AAF0V4P7_SOLVR</name>
<protein>
    <submittedName>
        <fullName evidence="1">Uncharacterized protein</fullName>
    </submittedName>
</protein>
<organism evidence="1 2">
    <name type="scientific">Solanum verrucosum</name>
    <dbReference type="NCBI Taxonomy" id="315347"/>
    <lineage>
        <taxon>Eukaryota</taxon>
        <taxon>Viridiplantae</taxon>
        <taxon>Streptophyta</taxon>
        <taxon>Embryophyta</taxon>
        <taxon>Tracheophyta</taxon>
        <taxon>Spermatophyta</taxon>
        <taxon>Magnoliopsida</taxon>
        <taxon>eudicotyledons</taxon>
        <taxon>Gunneridae</taxon>
        <taxon>Pentapetalae</taxon>
        <taxon>asterids</taxon>
        <taxon>lamiids</taxon>
        <taxon>Solanales</taxon>
        <taxon>Solanaceae</taxon>
        <taxon>Solanoideae</taxon>
        <taxon>Solaneae</taxon>
        <taxon>Solanum</taxon>
    </lineage>
</organism>
<dbReference type="AlphaFoldDB" id="A0AAF0V4P7"/>
<proteinExistence type="predicted"/>
<dbReference type="Proteomes" id="UP001234989">
    <property type="component" value="Chromosome 12"/>
</dbReference>
<keyword evidence="2" id="KW-1185">Reference proteome</keyword>